<dbReference type="GO" id="GO:0140359">
    <property type="term" value="F:ABC-type transporter activity"/>
    <property type="evidence" value="ECO:0007669"/>
    <property type="project" value="UniProtKB-ARBA"/>
</dbReference>
<dbReference type="Gene3D" id="2.40.50.140">
    <property type="entry name" value="Nucleic acid-binding proteins"/>
    <property type="match status" value="1"/>
</dbReference>
<keyword evidence="2" id="KW-0813">Transport</keyword>
<dbReference type="GO" id="GO:0055052">
    <property type="term" value="C:ATP-binding cassette (ABC) transporter complex, substrate-binding subunit-containing"/>
    <property type="evidence" value="ECO:0007669"/>
    <property type="project" value="TreeGrafter"/>
</dbReference>
<protein>
    <submittedName>
        <fullName evidence="10">sn-glycerol-3-phosphate import ATP-binding protein UgpC</fullName>
        <ecNumber evidence="10">3.6.3.20</ecNumber>
    </submittedName>
</protein>
<dbReference type="Pfam" id="PF08402">
    <property type="entry name" value="TOBE_2"/>
    <property type="match status" value="1"/>
</dbReference>
<feature type="region of interest" description="Disordered" evidence="8">
    <location>
        <begin position="325"/>
        <end position="365"/>
    </location>
</feature>
<dbReference type="GO" id="GO:0016887">
    <property type="term" value="F:ATP hydrolysis activity"/>
    <property type="evidence" value="ECO:0007669"/>
    <property type="project" value="InterPro"/>
</dbReference>
<dbReference type="RefSeq" id="WP_085889810.1">
    <property type="nucleotide sequence ID" value="NZ_FWFN01000009.1"/>
</dbReference>
<comment type="similarity">
    <text evidence="1">Belongs to the ABC transporter superfamily.</text>
</comment>
<evidence type="ECO:0000313" key="11">
    <source>
        <dbReference type="Proteomes" id="UP000193963"/>
    </source>
</evidence>
<dbReference type="SUPFAM" id="SSF52540">
    <property type="entry name" value="P-loop containing nucleoside triphosphate hydrolases"/>
    <property type="match status" value="1"/>
</dbReference>
<evidence type="ECO:0000313" key="10">
    <source>
        <dbReference type="EMBL" id="SLN71031.1"/>
    </source>
</evidence>
<name>A0A1X7A5G2_9RHOB</name>
<keyword evidence="5 10" id="KW-0067">ATP-binding</keyword>
<dbReference type="Gene3D" id="2.40.50.100">
    <property type="match status" value="1"/>
</dbReference>
<reference evidence="11" key="1">
    <citation type="submission" date="2017-03" db="EMBL/GenBank/DDBJ databases">
        <authorList>
            <person name="Rodrigo-Torres L."/>
            <person name="Arahal R.D."/>
            <person name="Lucena T."/>
        </authorList>
    </citation>
    <scope>NUCLEOTIDE SEQUENCE [LARGE SCALE GENOMIC DNA]</scope>
    <source>
        <strain evidence="11">CECT 7751</strain>
    </source>
</reference>
<dbReference type="SMART" id="SM00382">
    <property type="entry name" value="AAA"/>
    <property type="match status" value="1"/>
</dbReference>
<evidence type="ECO:0000256" key="1">
    <source>
        <dbReference type="ARBA" id="ARBA00005417"/>
    </source>
</evidence>
<organism evidence="10 11">
    <name type="scientific">Pseudooceanicola marinus</name>
    <dbReference type="NCBI Taxonomy" id="396013"/>
    <lineage>
        <taxon>Bacteria</taxon>
        <taxon>Pseudomonadati</taxon>
        <taxon>Pseudomonadota</taxon>
        <taxon>Alphaproteobacteria</taxon>
        <taxon>Rhodobacterales</taxon>
        <taxon>Paracoccaceae</taxon>
        <taxon>Pseudooceanicola</taxon>
    </lineage>
</organism>
<keyword evidence="10" id="KW-0378">Hydrolase</keyword>
<dbReference type="InterPro" id="IPR012340">
    <property type="entry name" value="NA-bd_OB-fold"/>
</dbReference>
<keyword evidence="11" id="KW-1185">Reference proteome</keyword>
<dbReference type="PROSITE" id="PS50893">
    <property type="entry name" value="ABC_TRANSPORTER_2"/>
    <property type="match status" value="1"/>
</dbReference>
<dbReference type="AlphaFoldDB" id="A0A1X7A5G2"/>
<dbReference type="InterPro" id="IPR003439">
    <property type="entry name" value="ABC_transporter-like_ATP-bd"/>
</dbReference>
<evidence type="ECO:0000256" key="4">
    <source>
        <dbReference type="ARBA" id="ARBA00022741"/>
    </source>
</evidence>
<evidence type="ECO:0000259" key="9">
    <source>
        <dbReference type="PROSITE" id="PS50893"/>
    </source>
</evidence>
<dbReference type="Proteomes" id="UP000193963">
    <property type="component" value="Unassembled WGS sequence"/>
</dbReference>
<dbReference type="InterPro" id="IPR008995">
    <property type="entry name" value="Mo/tungstate-bd_C_term_dom"/>
</dbReference>
<keyword evidence="6" id="KW-1278">Translocase</keyword>
<dbReference type="EC" id="3.6.3.20" evidence="10"/>
<keyword evidence="4" id="KW-0547">Nucleotide-binding</keyword>
<evidence type="ECO:0000256" key="6">
    <source>
        <dbReference type="ARBA" id="ARBA00022967"/>
    </source>
</evidence>
<dbReference type="InterPro" id="IPR017871">
    <property type="entry name" value="ABC_transporter-like_CS"/>
</dbReference>
<dbReference type="Gene3D" id="3.40.50.300">
    <property type="entry name" value="P-loop containing nucleotide triphosphate hydrolases"/>
    <property type="match status" value="1"/>
</dbReference>
<evidence type="ECO:0000256" key="7">
    <source>
        <dbReference type="ARBA" id="ARBA00023136"/>
    </source>
</evidence>
<evidence type="ECO:0000256" key="3">
    <source>
        <dbReference type="ARBA" id="ARBA00022475"/>
    </source>
</evidence>
<dbReference type="FunFam" id="3.40.50.300:FF:000042">
    <property type="entry name" value="Maltose/maltodextrin ABC transporter, ATP-binding protein"/>
    <property type="match status" value="1"/>
</dbReference>
<feature type="compositionally biased region" description="Polar residues" evidence="8">
    <location>
        <begin position="335"/>
        <end position="346"/>
    </location>
</feature>
<dbReference type="PROSITE" id="PS00211">
    <property type="entry name" value="ABC_TRANSPORTER_1"/>
    <property type="match status" value="1"/>
</dbReference>
<dbReference type="PANTHER" id="PTHR43875">
    <property type="entry name" value="MALTODEXTRIN IMPORT ATP-BINDING PROTEIN MSMX"/>
    <property type="match status" value="1"/>
</dbReference>
<sequence length="365" mass="39136">MSDPFVELREIRRQWDGKGGVRGVSLSVPRGAFVSILGPSGCGKSTLLRLLAGLEVPQSGQILIGGQDVTHAAPAARGLSMVFQSYALFPHLSVRENILFGMKVRRASRAAQAEKLAEAVAMTGLEGLEDRKPGALSGGQRQRVALARAVVAGHPLCLMDEPLSNLDAKLRHSVRRDIKTLQRRLGLTVVYVTHDQSEAMSLSDHVVLMKDGAVQQQGAPEDLYTRPATPFVAEFIGDPPMALVEGAALGQGAAQIGIRVEKIERAHVDDADLVAQVEACEFLGGETRVLLGHPRARGLGLILTGRRELAEGTAMGLALPDEHRVLFPAPGGQKDPQQNYGATDRQTAPRDGRKAPSQQTEEVSR</sequence>
<accession>A0A1X7A5G2</accession>
<feature type="compositionally biased region" description="Polar residues" evidence="8">
    <location>
        <begin position="356"/>
        <end position="365"/>
    </location>
</feature>
<gene>
    <name evidence="10" type="primary">ugpC_2</name>
    <name evidence="10" type="ORF">PSM7751_03788</name>
</gene>
<dbReference type="PANTHER" id="PTHR43875:SF15">
    <property type="entry name" value="TREHALOSE IMPORT ATP-BINDING PROTEIN SUGC"/>
    <property type="match status" value="1"/>
</dbReference>
<feature type="domain" description="ABC transporter" evidence="9">
    <location>
        <begin position="6"/>
        <end position="236"/>
    </location>
</feature>
<evidence type="ECO:0000256" key="2">
    <source>
        <dbReference type="ARBA" id="ARBA00022448"/>
    </source>
</evidence>
<evidence type="ECO:0000256" key="8">
    <source>
        <dbReference type="SAM" id="MobiDB-lite"/>
    </source>
</evidence>
<dbReference type="OrthoDB" id="394852at2"/>
<proteinExistence type="inferred from homology"/>
<dbReference type="Pfam" id="PF00005">
    <property type="entry name" value="ABC_tran"/>
    <property type="match status" value="1"/>
</dbReference>
<dbReference type="InterPro" id="IPR047641">
    <property type="entry name" value="ABC_transpr_MalK/UgpC-like"/>
</dbReference>
<keyword evidence="3" id="KW-1003">Cell membrane</keyword>
<dbReference type="InterPro" id="IPR003593">
    <property type="entry name" value="AAA+_ATPase"/>
</dbReference>
<keyword evidence="7" id="KW-0472">Membrane</keyword>
<dbReference type="InterPro" id="IPR027417">
    <property type="entry name" value="P-loop_NTPase"/>
</dbReference>
<dbReference type="InterPro" id="IPR013611">
    <property type="entry name" value="Transp-assoc_OB_typ2"/>
</dbReference>
<evidence type="ECO:0000256" key="5">
    <source>
        <dbReference type="ARBA" id="ARBA00022840"/>
    </source>
</evidence>
<dbReference type="GO" id="GO:0005524">
    <property type="term" value="F:ATP binding"/>
    <property type="evidence" value="ECO:0007669"/>
    <property type="project" value="UniProtKB-KW"/>
</dbReference>
<dbReference type="EMBL" id="FWFN01000009">
    <property type="protein sequence ID" value="SLN71031.1"/>
    <property type="molecule type" value="Genomic_DNA"/>
</dbReference>
<dbReference type="SUPFAM" id="SSF50331">
    <property type="entry name" value="MOP-like"/>
    <property type="match status" value="1"/>
</dbReference>